<keyword evidence="1" id="KW-0472">Membrane</keyword>
<dbReference type="EMBL" id="CAFBNF010000300">
    <property type="protein sequence ID" value="CAB4961417.1"/>
    <property type="molecule type" value="Genomic_DNA"/>
</dbReference>
<organism evidence="2">
    <name type="scientific">freshwater metagenome</name>
    <dbReference type="NCBI Taxonomy" id="449393"/>
    <lineage>
        <taxon>unclassified sequences</taxon>
        <taxon>metagenomes</taxon>
        <taxon>ecological metagenomes</taxon>
    </lineage>
</organism>
<keyword evidence="1" id="KW-0812">Transmembrane</keyword>
<protein>
    <submittedName>
        <fullName evidence="2">Unannotated protein</fullName>
    </submittedName>
</protein>
<name>A0A6J7L080_9ZZZZ</name>
<sequence>MDDSVGQVLAYALMVTRDLTMSCDAVHDAMAAASCLDATASRRADLPWLLSLTRTECLRQLRARGVFIDTERPVLPSADPLDALTPGDRDALVLMRRTDVDAVEAALAMGCSEGEARRRGDRAERMWSDAAALHALLTAHPPVCPVVSQVVAETSAVGGVLMPAARRRLQRHAGTCGRCRPTFMPARSDSLELLDIPVRVPVPQHLEQRLQLTCDDPVRSAHLAERLGELDRHGFPVPLDRADRDPAAWVRRGAIAAAVSAALLVVGLVAAALLSR</sequence>
<accession>A0A6J7L080</accession>
<gene>
    <name evidence="2" type="ORF">UFOPK3773_02015</name>
    <name evidence="3" type="ORF">UFOPK3992_00470</name>
</gene>
<feature type="transmembrane region" description="Helical" evidence="1">
    <location>
        <begin position="254"/>
        <end position="274"/>
    </location>
</feature>
<reference evidence="2" key="1">
    <citation type="submission" date="2020-05" db="EMBL/GenBank/DDBJ databases">
        <authorList>
            <person name="Chiriac C."/>
            <person name="Salcher M."/>
            <person name="Ghai R."/>
            <person name="Kavagutti S V."/>
        </authorList>
    </citation>
    <scope>NUCLEOTIDE SEQUENCE</scope>
</reference>
<dbReference type="EMBL" id="CAFBOZ010000049">
    <property type="protein sequence ID" value="CAB4998164.1"/>
    <property type="molecule type" value="Genomic_DNA"/>
</dbReference>
<evidence type="ECO:0000256" key="1">
    <source>
        <dbReference type="SAM" id="Phobius"/>
    </source>
</evidence>
<dbReference type="AlphaFoldDB" id="A0A6J7L080"/>
<evidence type="ECO:0000313" key="3">
    <source>
        <dbReference type="EMBL" id="CAB4998164.1"/>
    </source>
</evidence>
<keyword evidence="1" id="KW-1133">Transmembrane helix</keyword>
<evidence type="ECO:0000313" key="2">
    <source>
        <dbReference type="EMBL" id="CAB4961417.1"/>
    </source>
</evidence>
<proteinExistence type="predicted"/>